<keyword evidence="8 9" id="KW-0472">Membrane</keyword>
<evidence type="ECO:0000256" key="2">
    <source>
        <dbReference type="ARBA" id="ARBA00004141"/>
    </source>
</evidence>
<reference evidence="11" key="1">
    <citation type="submission" date="2023-08" db="EMBL/GenBank/DDBJ databases">
        <authorList>
            <person name="Chen Y."/>
            <person name="Shah S."/>
            <person name="Dougan E. K."/>
            <person name="Thang M."/>
            <person name="Chan C."/>
        </authorList>
    </citation>
    <scope>NUCLEOTIDE SEQUENCE</scope>
</reference>
<dbReference type="GO" id="GO:0006567">
    <property type="term" value="P:L-threonine catabolic process"/>
    <property type="evidence" value="ECO:0007669"/>
    <property type="project" value="TreeGrafter"/>
</dbReference>
<evidence type="ECO:0000256" key="3">
    <source>
        <dbReference type="ARBA" id="ARBA00006824"/>
    </source>
</evidence>
<dbReference type="Gene3D" id="3.90.1150.10">
    <property type="entry name" value="Aspartate Aminotransferase, domain 1"/>
    <property type="match status" value="1"/>
</dbReference>
<feature type="transmembrane region" description="Helical" evidence="9">
    <location>
        <begin position="531"/>
        <end position="549"/>
    </location>
</feature>
<evidence type="ECO:0000256" key="8">
    <source>
        <dbReference type="ARBA" id="ARBA00023136"/>
    </source>
</evidence>
<comment type="subcellular location">
    <subcellularLocation>
        <location evidence="2">Membrane</location>
        <topology evidence="2">Multi-pass membrane protein</topology>
    </subcellularLocation>
</comment>
<evidence type="ECO:0000256" key="7">
    <source>
        <dbReference type="ARBA" id="ARBA00022989"/>
    </source>
</evidence>
<organism evidence="11 12">
    <name type="scientific">Effrenium voratum</name>
    <dbReference type="NCBI Taxonomy" id="2562239"/>
    <lineage>
        <taxon>Eukaryota</taxon>
        <taxon>Sar</taxon>
        <taxon>Alveolata</taxon>
        <taxon>Dinophyceae</taxon>
        <taxon>Suessiales</taxon>
        <taxon>Symbiodiniaceae</taxon>
        <taxon>Effrenium</taxon>
    </lineage>
</organism>
<dbReference type="EMBL" id="CAUJNA010003337">
    <property type="protein sequence ID" value="CAJ1399452.1"/>
    <property type="molecule type" value="Genomic_DNA"/>
</dbReference>
<comment type="caution">
    <text evidence="11">The sequence shown here is derived from an EMBL/GenBank/DDBJ whole genome shotgun (WGS) entry which is preliminary data.</text>
</comment>
<gene>
    <name evidence="11" type="ORF">EVOR1521_LOCUS22985</name>
</gene>
<evidence type="ECO:0000259" key="10">
    <source>
        <dbReference type="Pfam" id="PF01212"/>
    </source>
</evidence>
<dbReference type="InterPro" id="IPR015421">
    <property type="entry name" value="PyrdxlP-dep_Trfase_major"/>
</dbReference>
<keyword evidence="7 9" id="KW-1133">Transmembrane helix</keyword>
<dbReference type="AlphaFoldDB" id="A0AA36J4H2"/>
<evidence type="ECO:0000256" key="5">
    <source>
        <dbReference type="ARBA" id="ARBA00022692"/>
    </source>
</evidence>
<protein>
    <recommendedName>
        <fullName evidence="10">Aromatic amino acid beta-eliminating lyase/threonine aldolase domain-containing protein</fullName>
    </recommendedName>
</protein>
<dbReference type="GO" id="GO:0006545">
    <property type="term" value="P:glycine biosynthetic process"/>
    <property type="evidence" value="ECO:0007669"/>
    <property type="project" value="TreeGrafter"/>
</dbReference>
<sequence length="551" mass="60842">MADLGAAFGAERLAKRLRRLADIAEEEDLAVDVYGASGALQSFEAEVALDLGKEAGLCFPTGTLAQLAALHCHFEAMAQPQGRLLLHPTSHLIHRDYLRDAARQSQEVAAKTRQALPMFRVQLVGHFAKPLALSDLEGVFESGDVLVVELPQRMNGGRTPSWPDLQALRALARKAKARLHLDGARLFEAQPYYQLPVSSLCGLFDSVYLSWYKGFGGLAGAILLSTRDVISSAARWRTQLGGNVFTLAPGWMDARAQFRLYKDSFAGRYLKLCRVVRALMEEDAVREVLRFEPEVPEACMVHGYVKAAEEEVTAAHERVVAKSQIRLWNKLRGPGFFPGETYFELSMGPQNGAIPEAVYLEGWRALAEDLRRAMQHFVAFQRRFPAAASATVGFTVMGLGDASVQAMEGGSAYDPQRGVVVSAYNGGMSPLFYFWWQYLDKIWAGTSLAAVARKTLCNQVVIAPFNSALFLTWSTALGSWIKSSEHSTSSVREKVTLKLKTEVPDLVKSSCGFWLPANAANFMFVPKHFRVLFMSSCAVLWGGYISFVAHR</sequence>
<evidence type="ECO:0000256" key="4">
    <source>
        <dbReference type="ARBA" id="ARBA00006966"/>
    </source>
</evidence>
<dbReference type="PANTHER" id="PTHR48097:SF9">
    <property type="entry name" value="L-THREONINE ALDOLASE"/>
    <property type="match status" value="1"/>
</dbReference>
<dbReference type="SUPFAM" id="SSF53383">
    <property type="entry name" value="PLP-dependent transferases"/>
    <property type="match status" value="1"/>
</dbReference>
<dbReference type="Proteomes" id="UP001178507">
    <property type="component" value="Unassembled WGS sequence"/>
</dbReference>
<evidence type="ECO:0000313" key="11">
    <source>
        <dbReference type="EMBL" id="CAJ1399452.1"/>
    </source>
</evidence>
<evidence type="ECO:0000256" key="9">
    <source>
        <dbReference type="SAM" id="Phobius"/>
    </source>
</evidence>
<feature type="domain" description="Aromatic amino acid beta-eliminating lyase/threonine aldolase" evidence="10">
    <location>
        <begin position="32"/>
        <end position="244"/>
    </location>
</feature>
<dbReference type="InterPro" id="IPR007248">
    <property type="entry name" value="Mpv17_PMP22"/>
</dbReference>
<evidence type="ECO:0000256" key="1">
    <source>
        <dbReference type="ARBA" id="ARBA00001933"/>
    </source>
</evidence>
<comment type="cofactor">
    <cofactor evidence="1">
        <name>pyridoxal 5'-phosphate</name>
        <dbReference type="ChEBI" id="CHEBI:597326"/>
    </cofactor>
</comment>
<dbReference type="PANTHER" id="PTHR48097">
    <property type="entry name" value="L-THREONINE ALDOLASE-RELATED"/>
    <property type="match status" value="1"/>
</dbReference>
<dbReference type="GO" id="GO:0016020">
    <property type="term" value="C:membrane"/>
    <property type="evidence" value="ECO:0007669"/>
    <property type="project" value="UniProtKB-SubCell"/>
</dbReference>
<dbReference type="GO" id="GO:0005829">
    <property type="term" value="C:cytosol"/>
    <property type="evidence" value="ECO:0007669"/>
    <property type="project" value="TreeGrafter"/>
</dbReference>
<keyword evidence="12" id="KW-1185">Reference proteome</keyword>
<comment type="similarity">
    <text evidence="4">Belongs to the threonine aldolase family.</text>
</comment>
<keyword evidence="5 9" id="KW-0812">Transmembrane</keyword>
<evidence type="ECO:0000256" key="6">
    <source>
        <dbReference type="ARBA" id="ARBA00022898"/>
    </source>
</evidence>
<proteinExistence type="inferred from homology"/>
<dbReference type="InterPro" id="IPR001597">
    <property type="entry name" value="ArAA_b-elim_lyase/Thr_aldolase"/>
</dbReference>
<dbReference type="GO" id="GO:0008732">
    <property type="term" value="F:L-allo-threonine aldolase activity"/>
    <property type="evidence" value="ECO:0007669"/>
    <property type="project" value="TreeGrafter"/>
</dbReference>
<keyword evidence="6" id="KW-0663">Pyridoxal phosphate</keyword>
<dbReference type="InterPro" id="IPR015422">
    <property type="entry name" value="PyrdxlP-dep_Trfase_small"/>
</dbReference>
<evidence type="ECO:0000313" key="12">
    <source>
        <dbReference type="Proteomes" id="UP001178507"/>
    </source>
</evidence>
<name>A0AA36J4H2_9DINO</name>
<dbReference type="Pfam" id="PF01212">
    <property type="entry name" value="Beta_elim_lyase"/>
    <property type="match status" value="1"/>
</dbReference>
<dbReference type="InterPro" id="IPR015424">
    <property type="entry name" value="PyrdxlP-dep_Trfase"/>
</dbReference>
<comment type="similarity">
    <text evidence="3">Belongs to the peroxisomal membrane protein PXMP2/4 family.</text>
</comment>
<dbReference type="Pfam" id="PF04117">
    <property type="entry name" value="Mpv17_PMP22"/>
    <property type="match status" value="1"/>
</dbReference>
<accession>A0AA36J4H2</accession>
<dbReference type="Gene3D" id="3.40.640.10">
    <property type="entry name" value="Type I PLP-dependent aspartate aminotransferase-like (Major domain)"/>
    <property type="match status" value="1"/>
</dbReference>